<comment type="subunit">
    <text evidence="3">UreD, UreF and UreG form a complex that acts as a GTP-hydrolysis-dependent molecular chaperone, activating the urease apoprotein by helping to assemble the nickel containing metallocenter of UreC. The UreE protein probably delivers the nickel.</text>
</comment>
<comment type="similarity">
    <text evidence="1 3">Belongs to the UreD family.</text>
</comment>
<name>A0ABV7H5P6_9BURK</name>
<dbReference type="RefSeq" id="WP_377303230.1">
    <property type="nucleotide sequence ID" value="NZ_CP180191.1"/>
</dbReference>
<dbReference type="HAMAP" id="MF_01384">
    <property type="entry name" value="UreD"/>
    <property type="match status" value="1"/>
</dbReference>
<evidence type="ECO:0000313" key="5">
    <source>
        <dbReference type="Proteomes" id="UP001595556"/>
    </source>
</evidence>
<evidence type="ECO:0000256" key="1">
    <source>
        <dbReference type="ARBA" id="ARBA00007177"/>
    </source>
</evidence>
<comment type="function">
    <text evidence="3">Required for maturation of urease via the functional incorporation of the urease nickel metallocenter.</text>
</comment>
<dbReference type="Proteomes" id="UP001595556">
    <property type="component" value="Unassembled WGS sequence"/>
</dbReference>
<dbReference type="Pfam" id="PF01774">
    <property type="entry name" value="UreD"/>
    <property type="match status" value="1"/>
</dbReference>
<keyword evidence="2 3" id="KW-0143">Chaperone</keyword>
<keyword evidence="5" id="KW-1185">Reference proteome</keyword>
<organism evidence="4 5">
    <name type="scientific">Piscinibacterium candidicorallinum</name>
    <dbReference type="NCBI Taxonomy" id="1793872"/>
    <lineage>
        <taxon>Bacteria</taxon>
        <taxon>Pseudomonadati</taxon>
        <taxon>Pseudomonadota</taxon>
        <taxon>Betaproteobacteria</taxon>
        <taxon>Burkholderiales</taxon>
        <taxon>Piscinibacterium</taxon>
    </lineage>
</organism>
<keyword evidence="3" id="KW-0996">Nickel insertion</keyword>
<keyword evidence="3" id="KW-0963">Cytoplasm</keyword>
<evidence type="ECO:0000256" key="2">
    <source>
        <dbReference type="ARBA" id="ARBA00023186"/>
    </source>
</evidence>
<proteinExistence type="inferred from homology"/>
<dbReference type="EMBL" id="JBHRTI010000004">
    <property type="protein sequence ID" value="MFC3147820.1"/>
    <property type="molecule type" value="Genomic_DNA"/>
</dbReference>
<gene>
    <name evidence="3" type="primary">ureD</name>
    <name evidence="4" type="ORF">ACFOEN_09220</name>
</gene>
<dbReference type="PANTHER" id="PTHR33643">
    <property type="entry name" value="UREASE ACCESSORY PROTEIN D"/>
    <property type="match status" value="1"/>
</dbReference>
<dbReference type="InterPro" id="IPR002669">
    <property type="entry name" value="UreD"/>
</dbReference>
<comment type="subcellular location">
    <subcellularLocation>
        <location evidence="3">Cytoplasm</location>
    </subcellularLocation>
</comment>
<protein>
    <recommendedName>
        <fullName evidence="3">Urease accessory protein UreD</fullName>
    </recommendedName>
</protein>
<comment type="caution">
    <text evidence="4">The sequence shown here is derived from an EMBL/GenBank/DDBJ whole genome shotgun (WGS) entry which is preliminary data.</text>
</comment>
<accession>A0ABV7H5P6</accession>
<reference evidence="5" key="1">
    <citation type="journal article" date="2019" name="Int. J. Syst. Evol. Microbiol.">
        <title>The Global Catalogue of Microorganisms (GCM) 10K type strain sequencing project: providing services to taxonomists for standard genome sequencing and annotation.</title>
        <authorList>
            <consortium name="The Broad Institute Genomics Platform"/>
            <consortium name="The Broad Institute Genome Sequencing Center for Infectious Disease"/>
            <person name="Wu L."/>
            <person name="Ma J."/>
        </authorList>
    </citation>
    <scope>NUCLEOTIDE SEQUENCE [LARGE SCALE GENOMIC DNA]</scope>
    <source>
        <strain evidence="5">KCTC 52168</strain>
    </source>
</reference>
<evidence type="ECO:0000313" key="4">
    <source>
        <dbReference type="EMBL" id="MFC3147820.1"/>
    </source>
</evidence>
<evidence type="ECO:0000256" key="3">
    <source>
        <dbReference type="HAMAP-Rule" id="MF_01384"/>
    </source>
</evidence>
<dbReference type="PANTHER" id="PTHR33643:SF1">
    <property type="entry name" value="UREASE ACCESSORY PROTEIN D"/>
    <property type="match status" value="1"/>
</dbReference>
<sequence length="312" mass="33843">MDLRASQGEDFTHTLHGVAAAAASVQLRDDATAATAGWRAELKVQLQGGPERARVRHAHSGPLRLQKILEPEGPHWPQAVLVHPPGGLCAGDVLLLNGQLDADPALQTTGAPATGLLVTQPGATKWYRSDDGRHSEQRVHWRVGAGCALEWLPHESIAFDGALADSELIIDLQGDARCIGWDAWVLGRRLHGDTFARGEVRQHLRITRDGTPIHLEHSRLDAQSLARRAGLNGQAVSALAWCAGFAPDEAQMDALRTAHPLLALTCPQPDLLLARALAPEPEALMRALRSLWRDLRPLALQRPATPPRLWAT</sequence>